<dbReference type="EMBL" id="RJKM01000001">
    <property type="protein sequence ID" value="ROP38967.1"/>
    <property type="molecule type" value="Genomic_DNA"/>
</dbReference>
<dbReference type="Proteomes" id="UP000268727">
    <property type="component" value="Unassembled WGS sequence"/>
</dbReference>
<dbReference type="AlphaFoldDB" id="A0A3N1H8V2"/>
<protein>
    <submittedName>
        <fullName evidence="7">Site-specific recombinase XerD</fullName>
    </submittedName>
</protein>
<dbReference type="InterPro" id="IPR002104">
    <property type="entry name" value="Integrase_catalytic"/>
</dbReference>
<feature type="domain" description="Tyr recombinase" evidence="6">
    <location>
        <begin position="172"/>
        <end position="372"/>
    </location>
</feature>
<dbReference type="PANTHER" id="PTHR30629:SF2">
    <property type="entry name" value="PROPHAGE INTEGRASE INTS-RELATED"/>
    <property type="match status" value="1"/>
</dbReference>
<feature type="region of interest" description="Disordered" evidence="5">
    <location>
        <begin position="383"/>
        <end position="407"/>
    </location>
</feature>
<dbReference type="PANTHER" id="PTHR30629">
    <property type="entry name" value="PROPHAGE INTEGRASE"/>
    <property type="match status" value="1"/>
</dbReference>
<dbReference type="InterPro" id="IPR011010">
    <property type="entry name" value="DNA_brk_join_enz"/>
</dbReference>
<dbReference type="Gene3D" id="1.10.150.130">
    <property type="match status" value="1"/>
</dbReference>
<dbReference type="GO" id="GO:0003677">
    <property type="term" value="F:DNA binding"/>
    <property type="evidence" value="ECO:0007669"/>
    <property type="project" value="UniProtKB-KW"/>
</dbReference>
<evidence type="ECO:0000313" key="7">
    <source>
        <dbReference type="EMBL" id="ROP38967.1"/>
    </source>
</evidence>
<evidence type="ECO:0000256" key="4">
    <source>
        <dbReference type="ARBA" id="ARBA00023172"/>
    </source>
</evidence>
<sequence length="477" mass="54295">MAHRSANGEGSIYRRKDGRYEAALYVDTTSGKRKRLRFYGTTRTEVSAKLTEARLQAQRGVPSPDKNWRVGEYLDHWLDQAVRTKRRPLTYRRSEAIVRLRLKPGLGTYALKGLSVHTIQMFLDRLHATGTTEASLYQIRKVLSAALTYAVRTELLFRNVARLVELPTYTPREAAYWSTKELERFLHAGEQDPLYSMFVMLVLYGLRSGEVRGIRWCDVDFERDELRIRQQVQRIDGALQQVPLKTASSRRDEPLLATAREVLLRQRTKQAVARATAGSSWQGSGDETELVFTTKSGRPIEARNVLRSFRRICAQHEIPLITLHGLRHSNATTQKDLDVPARDIQAILGHGDVKTTGIYEHVDMSRKRAALEKVEGQLFAEDVGDRGRSRQLSRQSHEPTAVNHPGIRTKENTHLCRVGTFFGGSSQTRTGDTRLFRTTEQILQGRITEVKERVKRAERQWMLGAVAVNLAVRVTPN</sequence>
<organism evidence="7 8">
    <name type="scientific">Saccharothrix texasensis</name>
    <dbReference type="NCBI Taxonomy" id="103734"/>
    <lineage>
        <taxon>Bacteria</taxon>
        <taxon>Bacillati</taxon>
        <taxon>Actinomycetota</taxon>
        <taxon>Actinomycetes</taxon>
        <taxon>Pseudonocardiales</taxon>
        <taxon>Pseudonocardiaceae</taxon>
        <taxon>Saccharothrix</taxon>
    </lineage>
</organism>
<comment type="similarity">
    <text evidence="1">Belongs to the 'phage' integrase family.</text>
</comment>
<accession>A0A3N1H8V2</accession>
<dbReference type="OrthoDB" id="9805859at2"/>
<dbReference type="Pfam" id="PF00589">
    <property type="entry name" value="Phage_integrase"/>
    <property type="match status" value="1"/>
</dbReference>
<keyword evidence="2" id="KW-0229">DNA integration</keyword>
<reference evidence="7 8" key="1">
    <citation type="submission" date="2018-11" db="EMBL/GenBank/DDBJ databases">
        <title>Sequencing the genomes of 1000 actinobacteria strains.</title>
        <authorList>
            <person name="Klenk H.-P."/>
        </authorList>
    </citation>
    <scope>NUCLEOTIDE SEQUENCE [LARGE SCALE GENOMIC DNA]</scope>
    <source>
        <strain evidence="7 8">DSM 44231</strain>
    </source>
</reference>
<evidence type="ECO:0000256" key="1">
    <source>
        <dbReference type="ARBA" id="ARBA00008857"/>
    </source>
</evidence>
<dbReference type="Pfam" id="PF14659">
    <property type="entry name" value="Phage_int_SAM_3"/>
    <property type="match status" value="1"/>
</dbReference>
<evidence type="ECO:0000259" key="6">
    <source>
        <dbReference type="PROSITE" id="PS51898"/>
    </source>
</evidence>
<dbReference type="RefSeq" id="WP_123744532.1">
    <property type="nucleotide sequence ID" value="NZ_RJKM01000001.1"/>
</dbReference>
<evidence type="ECO:0000256" key="2">
    <source>
        <dbReference type="ARBA" id="ARBA00022908"/>
    </source>
</evidence>
<gene>
    <name evidence="7" type="ORF">EDD40_4334</name>
</gene>
<dbReference type="Gene3D" id="1.10.443.10">
    <property type="entry name" value="Intergrase catalytic core"/>
    <property type="match status" value="1"/>
</dbReference>
<dbReference type="InterPro" id="IPR004107">
    <property type="entry name" value="Integrase_SAM-like_N"/>
</dbReference>
<keyword evidence="8" id="KW-1185">Reference proteome</keyword>
<name>A0A3N1H8V2_9PSEU</name>
<evidence type="ECO:0000256" key="3">
    <source>
        <dbReference type="ARBA" id="ARBA00023125"/>
    </source>
</evidence>
<dbReference type="InterPro" id="IPR010998">
    <property type="entry name" value="Integrase_recombinase_N"/>
</dbReference>
<dbReference type="CDD" id="cd01189">
    <property type="entry name" value="INT_ICEBs1_C_like"/>
    <property type="match status" value="1"/>
</dbReference>
<proteinExistence type="inferred from homology"/>
<comment type="caution">
    <text evidence="7">The sequence shown here is derived from an EMBL/GenBank/DDBJ whole genome shotgun (WGS) entry which is preliminary data.</text>
</comment>
<keyword evidence="3" id="KW-0238">DNA-binding</keyword>
<dbReference type="SUPFAM" id="SSF56349">
    <property type="entry name" value="DNA breaking-rejoining enzymes"/>
    <property type="match status" value="1"/>
</dbReference>
<dbReference type="InterPro" id="IPR013762">
    <property type="entry name" value="Integrase-like_cat_sf"/>
</dbReference>
<dbReference type="GO" id="GO:0006310">
    <property type="term" value="P:DNA recombination"/>
    <property type="evidence" value="ECO:0007669"/>
    <property type="project" value="UniProtKB-KW"/>
</dbReference>
<dbReference type="PROSITE" id="PS51898">
    <property type="entry name" value="TYR_RECOMBINASE"/>
    <property type="match status" value="1"/>
</dbReference>
<keyword evidence="4" id="KW-0233">DNA recombination</keyword>
<evidence type="ECO:0000256" key="5">
    <source>
        <dbReference type="SAM" id="MobiDB-lite"/>
    </source>
</evidence>
<evidence type="ECO:0000313" key="8">
    <source>
        <dbReference type="Proteomes" id="UP000268727"/>
    </source>
</evidence>
<dbReference type="InterPro" id="IPR050808">
    <property type="entry name" value="Phage_Integrase"/>
</dbReference>
<dbReference type="GO" id="GO:0015074">
    <property type="term" value="P:DNA integration"/>
    <property type="evidence" value="ECO:0007669"/>
    <property type="project" value="UniProtKB-KW"/>
</dbReference>